<proteinExistence type="predicted"/>
<dbReference type="InterPro" id="IPR018330">
    <property type="entry name" value="RecT_fam"/>
</dbReference>
<dbReference type="STRING" id="1070319.CAGGBEG34_30038"/>
<evidence type="ECO:0000313" key="2">
    <source>
        <dbReference type="EMBL" id="CCD30074.1"/>
    </source>
</evidence>
<dbReference type="eggNOG" id="ENOG502Z8PY">
    <property type="taxonomic scope" value="Bacteria"/>
</dbReference>
<evidence type="ECO:0000256" key="1">
    <source>
        <dbReference type="SAM" id="MobiDB-lite"/>
    </source>
</evidence>
<protein>
    <submittedName>
        <fullName evidence="2">Phage recombination protein BET</fullName>
    </submittedName>
</protein>
<name>G2JBC0_9BURK</name>
<dbReference type="GO" id="GO:0006259">
    <property type="term" value="P:DNA metabolic process"/>
    <property type="evidence" value="ECO:0007669"/>
    <property type="project" value="InterPro"/>
</dbReference>
<sequence>MSQEQSKKLMVRLGERFGVDPDKLFDTLKLTAFRMKEGRVPTNEEMMALLIVADQHGLNPFCREIYAFPDKQGGIMPVVSVRGWERIINEHAAYDGIDWAYPKDPNDWVQKPGAKTACFPWITCIMFRKDRSHPTQITEFLDEAYRPPFTGNGKNGPYTAEGPWQTYPKRMLRHKALIQCAQAAFGFSGLYEPDEAERAREIGLPAIDSAEANARRVQSEIEALEPKLRPFLERARETNAWQGAHALVRQRFSGNERLAAESYLQGAASLYQLQQAQDVQEASPVMAEAPAIEEVEVSRTDEPVQHKPLRPASSARKRQANQTKLPDFLETAAAEAVMTENVAAPCAAPSADTAV</sequence>
<dbReference type="GO" id="GO:0003677">
    <property type="term" value="F:DNA binding"/>
    <property type="evidence" value="ECO:0007669"/>
    <property type="project" value="InterPro"/>
</dbReference>
<reference evidence="2 3" key="1">
    <citation type="submission" date="2011-08" db="EMBL/GenBank/DDBJ databases">
        <title>The genome of the obligate endobacterium of an arbuscular mycorrhizal fungus reveals an interphylum network of nutritional interactions.</title>
        <authorList>
            <person name="Ghignone S."/>
            <person name="Salvioli A."/>
            <person name="Anca I."/>
            <person name="Lumini E."/>
            <person name="Ortu G."/>
            <person name="Petiti L."/>
            <person name="Cruveiller S."/>
            <person name="Bianciotto V."/>
            <person name="Piffanelli P."/>
            <person name="Lanfranco L."/>
            <person name="Bonfante P."/>
        </authorList>
    </citation>
    <scope>NUCLEOTIDE SEQUENCE [LARGE SCALE GENOMIC DNA]</scope>
    <source>
        <strain evidence="2 3">BEG34</strain>
    </source>
</reference>
<dbReference type="OrthoDB" id="6154571at2"/>
<dbReference type="Pfam" id="PF03837">
    <property type="entry name" value="RecT"/>
    <property type="match status" value="1"/>
</dbReference>
<dbReference type="AlphaFoldDB" id="G2JBC0"/>
<organism evidence="2 3">
    <name type="scientific">Candidatus Glomeribacter gigasporarum BEG34</name>
    <dbReference type="NCBI Taxonomy" id="1070319"/>
    <lineage>
        <taxon>Bacteria</taxon>
        <taxon>Pseudomonadati</taxon>
        <taxon>Pseudomonadota</taxon>
        <taxon>Betaproteobacteria</taxon>
        <taxon>Burkholderiales</taxon>
        <taxon>Burkholderiaceae</taxon>
        <taxon>Candidatus Glomeribacter</taxon>
    </lineage>
</organism>
<keyword evidence="3" id="KW-1185">Reference proteome</keyword>
<evidence type="ECO:0000313" key="3">
    <source>
        <dbReference type="Proteomes" id="UP000054051"/>
    </source>
</evidence>
<dbReference type="EMBL" id="CAFB01000058">
    <property type="protein sequence ID" value="CCD30074.1"/>
    <property type="molecule type" value="Genomic_DNA"/>
</dbReference>
<feature type="region of interest" description="Disordered" evidence="1">
    <location>
        <begin position="293"/>
        <end position="322"/>
    </location>
</feature>
<feature type="compositionally biased region" description="Basic and acidic residues" evidence="1">
    <location>
        <begin position="296"/>
        <end position="305"/>
    </location>
</feature>
<comment type="caution">
    <text evidence="2">The sequence shown here is derived from an EMBL/GenBank/DDBJ whole genome shotgun (WGS) entry which is preliminary data.</text>
</comment>
<dbReference type="Proteomes" id="UP000054051">
    <property type="component" value="Unassembled WGS sequence"/>
</dbReference>
<accession>G2JBC0</accession>
<gene>
    <name evidence="2" type="primary">Bet</name>
    <name evidence="2" type="ORF">CAGGBEG34_30038</name>
</gene>